<dbReference type="EMBL" id="CAAALY010037727">
    <property type="protein sequence ID" value="VEL18602.1"/>
    <property type="molecule type" value="Genomic_DNA"/>
</dbReference>
<dbReference type="AlphaFoldDB" id="A0A3S5CG84"/>
<keyword evidence="2" id="KW-1185">Reference proteome</keyword>
<comment type="caution">
    <text evidence="1">The sequence shown here is derived from an EMBL/GenBank/DDBJ whole genome shotgun (WGS) entry which is preliminary data.</text>
</comment>
<accession>A0A3S5CG84</accession>
<organism evidence="1 2">
    <name type="scientific">Protopolystoma xenopodis</name>
    <dbReference type="NCBI Taxonomy" id="117903"/>
    <lineage>
        <taxon>Eukaryota</taxon>
        <taxon>Metazoa</taxon>
        <taxon>Spiralia</taxon>
        <taxon>Lophotrochozoa</taxon>
        <taxon>Platyhelminthes</taxon>
        <taxon>Monogenea</taxon>
        <taxon>Polyopisthocotylea</taxon>
        <taxon>Polystomatidea</taxon>
        <taxon>Polystomatidae</taxon>
        <taxon>Protopolystoma</taxon>
    </lineage>
</organism>
<gene>
    <name evidence="1" type="ORF">PXEA_LOCUS12042</name>
</gene>
<evidence type="ECO:0000313" key="1">
    <source>
        <dbReference type="EMBL" id="VEL18602.1"/>
    </source>
</evidence>
<sequence length="69" mass="7344">MLSTKVTGQIAVVPRADLSVASGPQGQFKVHLGLILDIPSLAGGKPDYGKRLNKYLPIPESEENLQLSS</sequence>
<evidence type="ECO:0000313" key="2">
    <source>
        <dbReference type="Proteomes" id="UP000784294"/>
    </source>
</evidence>
<dbReference type="Proteomes" id="UP000784294">
    <property type="component" value="Unassembled WGS sequence"/>
</dbReference>
<name>A0A3S5CG84_9PLAT</name>
<protein>
    <submittedName>
        <fullName evidence="1">Uncharacterized protein</fullName>
    </submittedName>
</protein>
<proteinExistence type="predicted"/>
<reference evidence="1" key="1">
    <citation type="submission" date="2018-11" db="EMBL/GenBank/DDBJ databases">
        <authorList>
            <consortium name="Pathogen Informatics"/>
        </authorList>
    </citation>
    <scope>NUCLEOTIDE SEQUENCE</scope>
</reference>